<keyword evidence="2" id="KW-1185">Reference proteome</keyword>
<comment type="caution">
    <text evidence="1">The sequence shown here is derived from an EMBL/GenBank/DDBJ whole genome shotgun (WGS) entry which is preliminary data.</text>
</comment>
<dbReference type="AlphaFoldDB" id="A0A1U7HJH6"/>
<dbReference type="CDD" id="cd02980">
    <property type="entry name" value="TRX_Fd_family"/>
    <property type="match status" value="1"/>
</dbReference>
<dbReference type="InterPro" id="IPR036249">
    <property type="entry name" value="Thioredoxin-like_sf"/>
</dbReference>
<dbReference type="Gene3D" id="3.40.30.10">
    <property type="entry name" value="Glutaredoxin"/>
    <property type="match status" value="1"/>
</dbReference>
<dbReference type="SUPFAM" id="SSF52833">
    <property type="entry name" value="Thioredoxin-like"/>
    <property type="match status" value="1"/>
</dbReference>
<name>A0A1U7HJH6_9CHRO</name>
<organism evidence="1 2">
    <name type="scientific">Chroogloeocystis siderophila 5.2 s.c.1</name>
    <dbReference type="NCBI Taxonomy" id="247279"/>
    <lineage>
        <taxon>Bacteria</taxon>
        <taxon>Bacillati</taxon>
        <taxon>Cyanobacteriota</taxon>
        <taxon>Cyanophyceae</taxon>
        <taxon>Oscillatoriophycideae</taxon>
        <taxon>Chroococcales</taxon>
        <taxon>Chroococcaceae</taxon>
        <taxon>Chroogloeocystis</taxon>
    </lineage>
</organism>
<sequence length="162" mass="17998">MDSAATDLTTTDTATDTVGETCTSQDLEGLNACVQSLGLPQIQRHIFICADQTLAQCCSKEASLESWDYLKKRLKQLKLDKPTATRPSCIFRTKANCLRVCTQGPILVVYPDGVWYRQATPEVIERIILEHIIGNRVVEEYAFLTHPLPEPAAMIEDSVAVE</sequence>
<accession>A0A1U7HJH6</accession>
<dbReference type="OrthoDB" id="9800692at2"/>
<dbReference type="STRING" id="247279.NIES1031_17705"/>
<dbReference type="Proteomes" id="UP000185984">
    <property type="component" value="Unassembled WGS sequence"/>
</dbReference>
<dbReference type="EMBL" id="MRCC01000015">
    <property type="protein sequence ID" value="OKH23701.1"/>
    <property type="molecule type" value="Genomic_DNA"/>
</dbReference>
<reference evidence="1 2" key="1">
    <citation type="submission" date="2016-11" db="EMBL/GenBank/DDBJ databases">
        <title>Draft Genome Sequences of Nine Cyanobacterial Strains from Diverse Habitats.</title>
        <authorList>
            <person name="Zhu T."/>
            <person name="Hou S."/>
            <person name="Lu X."/>
            <person name="Hess W.R."/>
        </authorList>
    </citation>
    <scope>NUCLEOTIDE SEQUENCE [LARGE SCALE GENOMIC DNA]</scope>
    <source>
        <strain evidence="1 2">5.2 s.c.1</strain>
    </source>
</reference>
<evidence type="ECO:0000313" key="2">
    <source>
        <dbReference type="Proteomes" id="UP000185984"/>
    </source>
</evidence>
<proteinExistence type="predicted"/>
<gene>
    <name evidence="1" type="ORF">NIES1031_17705</name>
</gene>
<protein>
    <submittedName>
        <fullName evidence="1">Ferredoxin</fullName>
    </submittedName>
</protein>
<evidence type="ECO:0000313" key="1">
    <source>
        <dbReference type="EMBL" id="OKH23701.1"/>
    </source>
</evidence>